<organism evidence="1 2">
    <name type="scientific">Clunio marinus</name>
    <dbReference type="NCBI Taxonomy" id="568069"/>
    <lineage>
        <taxon>Eukaryota</taxon>
        <taxon>Metazoa</taxon>
        <taxon>Ecdysozoa</taxon>
        <taxon>Arthropoda</taxon>
        <taxon>Hexapoda</taxon>
        <taxon>Insecta</taxon>
        <taxon>Pterygota</taxon>
        <taxon>Neoptera</taxon>
        <taxon>Endopterygota</taxon>
        <taxon>Diptera</taxon>
        <taxon>Nematocera</taxon>
        <taxon>Chironomoidea</taxon>
        <taxon>Chironomidae</taxon>
        <taxon>Clunio</taxon>
    </lineage>
</organism>
<dbReference type="Proteomes" id="UP000183832">
    <property type="component" value="Unassembled WGS sequence"/>
</dbReference>
<sequence length="61" mass="6557">MTNGCGTGFFSNIVKYFYTLFSKDAVKIKTPPALVAAAAAAPASPKNERKTLFHVSKNFST</sequence>
<protein>
    <submittedName>
        <fullName evidence="1">CLUMA_CG005187, isoform A</fullName>
    </submittedName>
</protein>
<reference evidence="1 2" key="1">
    <citation type="submission" date="2015-04" db="EMBL/GenBank/DDBJ databases">
        <authorList>
            <person name="Syromyatnikov M.Y."/>
            <person name="Popov V.N."/>
        </authorList>
    </citation>
    <scope>NUCLEOTIDE SEQUENCE [LARGE SCALE GENOMIC DNA]</scope>
</reference>
<accession>A0A1J1HYB2</accession>
<gene>
    <name evidence="1" type="ORF">CLUMA_CG005187</name>
</gene>
<evidence type="ECO:0000313" key="2">
    <source>
        <dbReference type="Proteomes" id="UP000183832"/>
    </source>
</evidence>
<evidence type="ECO:0000313" key="1">
    <source>
        <dbReference type="EMBL" id="CRK91526.1"/>
    </source>
</evidence>
<name>A0A1J1HYB2_9DIPT</name>
<keyword evidence="2" id="KW-1185">Reference proteome</keyword>
<proteinExistence type="predicted"/>
<dbReference type="EMBL" id="CVRI01000021">
    <property type="protein sequence ID" value="CRK91526.1"/>
    <property type="molecule type" value="Genomic_DNA"/>
</dbReference>
<dbReference type="AlphaFoldDB" id="A0A1J1HYB2"/>